<sequence>MRVYDQVTPRRRMPVAVLVWALAVLLGLAAVIGTVGVLTRDVADPRSAPTQSPAQGTTASAPGPSPSEASASPDPSPTPSEPPPEPTVVAVRGAASGRCLDVPGGAAVDGAALQIYDCNGSAAQQWTASTSGELRTLGSMCVDDPSGGAAGTAVAVWTCHGGANQQWVPQADGTVRNVATGLCLDVSGAGTENATPVIVYDCHAGDNQRWSTS</sequence>
<feature type="compositionally biased region" description="Low complexity" evidence="1">
    <location>
        <begin position="57"/>
        <end position="73"/>
    </location>
</feature>
<protein>
    <submittedName>
        <fullName evidence="3">Ricin-type beta-trefoil lectin domain protein</fullName>
    </submittedName>
</protein>
<dbReference type="EMBL" id="JBHSFI010000001">
    <property type="protein sequence ID" value="MFC4626875.1"/>
    <property type="molecule type" value="Genomic_DNA"/>
</dbReference>
<feature type="compositionally biased region" description="Pro residues" evidence="1">
    <location>
        <begin position="74"/>
        <end position="86"/>
    </location>
</feature>
<reference evidence="4" key="1">
    <citation type="journal article" date="2019" name="Int. J. Syst. Evol. Microbiol.">
        <title>The Global Catalogue of Microorganisms (GCM) 10K type strain sequencing project: providing services to taxonomists for standard genome sequencing and annotation.</title>
        <authorList>
            <consortium name="The Broad Institute Genomics Platform"/>
            <consortium name="The Broad Institute Genome Sequencing Center for Infectious Disease"/>
            <person name="Wu L."/>
            <person name="Ma J."/>
        </authorList>
    </citation>
    <scope>NUCLEOTIDE SEQUENCE [LARGE SCALE GENOMIC DNA]</scope>
    <source>
        <strain evidence="4">CCUG 42722</strain>
    </source>
</reference>
<dbReference type="SMART" id="SM00458">
    <property type="entry name" value="RICIN"/>
    <property type="match status" value="1"/>
</dbReference>
<name>A0ABV9HCG5_9MICO</name>
<evidence type="ECO:0000256" key="1">
    <source>
        <dbReference type="SAM" id="MobiDB-lite"/>
    </source>
</evidence>
<feature type="region of interest" description="Disordered" evidence="1">
    <location>
        <begin position="44"/>
        <end position="88"/>
    </location>
</feature>
<dbReference type="InterPro" id="IPR035992">
    <property type="entry name" value="Ricin_B-like_lectins"/>
</dbReference>
<evidence type="ECO:0000259" key="2">
    <source>
        <dbReference type="SMART" id="SM00458"/>
    </source>
</evidence>
<proteinExistence type="predicted"/>
<feature type="domain" description="Ricin B lectin" evidence="2">
    <location>
        <begin position="85"/>
        <end position="213"/>
    </location>
</feature>
<keyword evidence="4" id="KW-1185">Reference proteome</keyword>
<evidence type="ECO:0000313" key="3">
    <source>
        <dbReference type="EMBL" id="MFC4626875.1"/>
    </source>
</evidence>
<comment type="caution">
    <text evidence="3">The sequence shown here is derived from an EMBL/GenBank/DDBJ whole genome shotgun (WGS) entry which is preliminary data.</text>
</comment>
<dbReference type="Pfam" id="PF00652">
    <property type="entry name" value="Ricin_B_lectin"/>
    <property type="match status" value="1"/>
</dbReference>
<dbReference type="InterPro" id="IPR000772">
    <property type="entry name" value="Ricin_B_lectin"/>
</dbReference>
<evidence type="ECO:0000313" key="4">
    <source>
        <dbReference type="Proteomes" id="UP001596011"/>
    </source>
</evidence>
<gene>
    <name evidence="3" type="ORF">ACFO6V_01435</name>
</gene>
<dbReference type="RefSeq" id="WP_377131405.1">
    <property type="nucleotide sequence ID" value="NZ_JBHSFI010000001.1"/>
</dbReference>
<dbReference type="PROSITE" id="PS50231">
    <property type="entry name" value="RICIN_B_LECTIN"/>
    <property type="match status" value="1"/>
</dbReference>
<accession>A0ABV9HCG5</accession>
<dbReference type="Gene3D" id="2.80.10.50">
    <property type="match status" value="1"/>
</dbReference>
<dbReference type="SUPFAM" id="SSF50370">
    <property type="entry name" value="Ricin B-like lectins"/>
    <property type="match status" value="1"/>
</dbReference>
<dbReference type="Proteomes" id="UP001596011">
    <property type="component" value="Unassembled WGS sequence"/>
</dbReference>
<organism evidence="3 4">
    <name type="scientific">Promicromonospora alba</name>
    <dbReference type="NCBI Taxonomy" id="1616110"/>
    <lineage>
        <taxon>Bacteria</taxon>
        <taxon>Bacillati</taxon>
        <taxon>Actinomycetota</taxon>
        <taxon>Actinomycetes</taxon>
        <taxon>Micrococcales</taxon>
        <taxon>Promicromonosporaceae</taxon>
        <taxon>Promicromonospora</taxon>
    </lineage>
</organism>
<dbReference type="CDD" id="cd23418">
    <property type="entry name" value="beta-trefoil_Ricin_XLN-like"/>
    <property type="match status" value="1"/>
</dbReference>